<dbReference type="InterPro" id="IPR037066">
    <property type="entry name" value="Plug_dom_sf"/>
</dbReference>
<dbReference type="InterPro" id="IPR036942">
    <property type="entry name" value="Beta-barrel_TonB_sf"/>
</dbReference>
<dbReference type="AlphaFoldDB" id="A0A318D7W2"/>
<protein>
    <submittedName>
        <fullName evidence="13">TonB-dependent receptor</fullName>
    </submittedName>
</protein>
<dbReference type="RefSeq" id="WP_110199599.1">
    <property type="nucleotide sequence ID" value="NZ_QICH01000001.1"/>
</dbReference>
<evidence type="ECO:0000256" key="2">
    <source>
        <dbReference type="ARBA" id="ARBA00022448"/>
    </source>
</evidence>
<dbReference type="Pfam" id="PF07715">
    <property type="entry name" value="Plug"/>
    <property type="match status" value="1"/>
</dbReference>
<name>A0A318D7W2_9GAMM</name>
<dbReference type="Pfam" id="PF00593">
    <property type="entry name" value="TonB_dep_Rec_b-barrel"/>
    <property type="match status" value="1"/>
</dbReference>
<dbReference type="PROSITE" id="PS52016">
    <property type="entry name" value="TONB_DEPENDENT_REC_3"/>
    <property type="match status" value="1"/>
</dbReference>
<evidence type="ECO:0000313" key="14">
    <source>
        <dbReference type="Proteomes" id="UP000247689"/>
    </source>
</evidence>
<accession>A0A318D7W2</accession>
<feature type="chain" id="PRO_5016344757" evidence="10">
    <location>
        <begin position="33"/>
        <end position="909"/>
    </location>
</feature>
<dbReference type="Gene3D" id="2.40.170.20">
    <property type="entry name" value="TonB-dependent receptor, beta-barrel domain"/>
    <property type="match status" value="1"/>
</dbReference>
<keyword evidence="7 8" id="KW-0998">Cell outer membrane</keyword>
<keyword evidence="6 8" id="KW-0472">Membrane</keyword>
<dbReference type="InterPro" id="IPR039426">
    <property type="entry name" value="TonB-dep_rcpt-like"/>
</dbReference>
<sequence>MTNKTMIAKAVKVALYSGFAASLAVSAPASFAADEEEGAQAEKIVVTGSRLKRSDVEGANPITVIDRETIELSGALSAAELMRELTFNSAGSLRPQSGSSAQGVSTIDLRGIGSGRTLVLIDGRRLTHSPSTGQGQDLNSIPLGAIERIEVLTDGASAVYGSDAIGGVVNVITRQDYNGAELMVSKGGVSVPADGGDRESGHALFGSSDGTTSLLAGVSWNKREIIFERDFPWVDAGASVFGANFTDPNSFNFEGIPGACGEENFYLDGTVCRYNFNATNANEASNENESIFLKGTHQINDDWELYSNASVNKTTSFGRYAPVPDSTFYYSDLVIDANSYNNPTNPNAWYYDPNNPNAVAYDASVVGAQRDVDIWHRFAAVGNRDNTVNNTNYDFLVGATGFVGNAEVDFGARRVRNSTKEIGNGYLAAQTAWTFVNDFNPGYATYGDNTSTFDPNSYYYGYNVQQPSANPANVLSGSAVTTSRESDFNIDEVYASVAFDIMDLDGGSMQMFIGAERREEYYQDLYDSQSEAGLVGGSAGNSAGGGRSVNAMYFETLMPFADNFEVSLAGRYDSYSDYGSDFSPKVGMRYQPTDELTLRASWGQGFRAPTLDILTQKPAFSADSIADPDSCDVLVDDRTEECQINGLSISNPNLTSEQSEQYAFGIVWQPTDWFDMSLDFSSIEIEDRIVQFSAQTVVNRNGTQTFAGSTDPRYASYQPGGANYDPRPIDSTFTVTREAQPCSVDTTQTCQVITSLVRGSGNEGDLETSNIDWNMHTRFDLGGGVLDSTLQISYINDYSINGGEDLVGIASLPEYRAQLRNQYMIGDFQFALNTNVIDANGEDATAVGTWTTHDVQVNYTAPWDGRITVGVQNVGEKLPTLVGYDGRDYNYGLYDGYGRYTYVQYTQSF</sequence>
<evidence type="ECO:0000256" key="1">
    <source>
        <dbReference type="ARBA" id="ARBA00004571"/>
    </source>
</evidence>
<feature type="domain" description="TonB-dependent receptor plug" evidence="12">
    <location>
        <begin position="59"/>
        <end position="168"/>
    </location>
</feature>
<evidence type="ECO:0000256" key="7">
    <source>
        <dbReference type="ARBA" id="ARBA00023237"/>
    </source>
</evidence>
<comment type="similarity">
    <text evidence="8 9">Belongs to the TonB-dependent receptor family.</text>
</comment>
<keyword evidence="10" id="KW-0732">Signal</keyword>
<evidence type="ECO:0000256" key="4">
    <source>
        <dbReference type="ARBA" id="ARBA00022692"/>
    </source>
</evidence>
<keyword evidence="13" id="KW-0675">Receptor</keyword>
<evidence type="ECO:0000256" key="6">
    <source>
        <dbReference type="ARBA" id="ARBA00023136"/>
    </source>
</evidence>
<keyword evidence="3 8" id="KW-1134">Transmembrane beta strand</keyword>
<reference evidence="13 14" key="1">
    <citation type="submission" date="2018-05" db="EMBL/GenBank/DDBJ databases">
        <title>Kangiella spongicola genome sequence.</title>
        <authorList>
            <person name="Maclea K.S."/>
            <person name="Goen A.E."/>
            <person name="Kelley C."/>
            <person name="Underriner A."/>
            <person name="Silverwood T."/>
            <person name="Trachtenberg A.M."/>
        </authorList>
    </citation>
    <scope>NUCLEOTIDE SEQUENCE [LARGE SCALE GENOMIC DNA]</scope>
    <source>
        <strain evidence="13 14">ATCC BAA-2076</strain>
    </source>
</reference>
<keyword evidence="5 9" id="KW-0798">TonB box</keyword>
<feature type="signal peptide" evidence="10">
    <location>
        <begin position="1"/>
        <end position="32"/>
    </location>
</feature>
<evidence type="ECO:0000256" key="9">
    <source>
        <dbReference type="RuleBase" id="RU003357"/>
    </source>
</evidence>
<comment type="subcellular location">
    <subcellularLocation>
        <location evidence="1 8">Cell outer membrane</location>
        <topology evidence="1 8">Multi-pass membrane protein</topology>
    </subcellularLocation>
</comment>
<evidence type="ECO:0000313" key="13">
    <source>
        <dbReference type="EMBL" id="PXF64005.1"/>
    </source>
</evidence>
<feature type="domain" description="TonB-dependent receptor-like beta-barrel" evidence="11">
    <location>
        <begin position="383"/>
        <end position="874"/>
    </location>
</feature>
<dbReference type="InterPro" id="IPR000531">
    <property type="entry name" value="Beta-barrel_TonB"/>
</dbReference>
<keyword evidence="4 8" id="KW-0812">Transmembrane</keyword>
<dbReference type="GO" id="GO:0009279">
    <property type="term" value="C:cell outer membrane"/>
    <property type="evidence" value="ECO:0007669"/>
    <property type="project" value="UniProtKB-SubCell"/>
</dbReference>
<organism evidence="13 14">
    <name type="scientific">Kangiella spongicola</name>
    <dbReference type="NCBI Taxonomy" id="796379"/>
    <lineage>
        <taxon>Bacteria</taxon>
        <taxon>Pseudomonadati</taxon>
        <taxon>Pseudomonadota</taxon>
        <taxon>Gammaproteobacteria</taxon>
        <taxon>Kangiellales</taxon>
        <taxon>Kangiellaceae</taxon>
        <taxon>Kangiella</taxon>
    </lineage>
</organism>
<evidence type="ECO:0000259" key="12">
    <source>
        <dbReference type="Pfam" id="PF07715"/>
    </source>
</evidence>
<evidence type="ECO:0000256" key="10">
    <source>
        <dbReference type="SAM" id="SignalP"/>
    </source>
</evidence>
<keyword evidence="2 8" id="KW-0813">Transport</keyword>
<proteinExistence type="inferred from homology"/>
<gene>
    <name evidence="13" type="ORF">DL796_02355</name>
</gene>
<dbReference type="Gene3D" id="2.170.130.10">
    <property type="entry name" value="TonB-dependent receptor, plug domain"/>
    <property type="match status" value="1"/>
</dbReference>
<evidence type="ECO:0000259" key="11">
    <source>
        <dbReference type="Pfam" id="PF00593"/>
    </source>
</evidence>
<evidence type="ECO:0000256" key="5">
    <source>
        <dbReference type="ARBA" id="ARBA00023077"/>
    </source>
</evidence>
<comment type="caution">
    <text evidence="13">The sequence shown here is derived from an EMBL/GenBank/DDBJ whole genome shotgun (WGS) entry which is preliminary data.</text>
</comment>
<dbReference type="InterPro" id="IPR012910">
    <property type="entry name" value="Plug_dom"/>
</dbReference>
<keyword evidence="14" id="KW-1185">Reference proteome</keyword>
<dbReference type="PANTHER" id="PTHR47234:SF2">
    <property type="entry name" value="TONB-DEPENDENT RECEPTOR"/>
    <property type="match status" value="1"/>
</dbReference>
<dbReference type="Proteomes" id="UP000247689">
    <property type="component" value="Unassembled WGS sequence"/>
</dbReference>
<dbReference type="EMBL" id="QICH01000001">
    <property type="protein sequence ID" value="PXF64005.1"/>
    <property type="molecule type" value="Genomic_DNA"/>
</dbReference>
<dbReference type="OrthoDB" id="9760494at2"/>
<dbReference type="SUPFAM" id="SSF56935">
    <property type="entry name" value="Porins"/>
    <property type="match status" value="1"/>
</dbReference>
<dbReference type="PANTHER" id="PTHR47234">
    <property type="match status" value="1"/>
</dbReference>
<evidence type="ECO:0000256" key="8">
    <source>
        <dbReference type="PROSITE-ProRule" id="PRU01360"/>
    </source>
</evidence>
<evidence type="ECO:0000256" key="3">
    <source>
        <dbReference type="ARBA" id="ARBA00022452"/>
    </source>
</evidence>